<dbReference type="STRING" id="758803.SAMN05421803_101230"/>
<protein>
    <submittedName>
        <fullName evidence="2">Fic/DOC family protein</fullName>
    </submittedName>
</protein>
<dbReference type="SUPFAM" id="SSF140931">
    <property type="entry name" value="Fic-like"/>
    <property type="match status" value="1"/>
</dbReference>
<dbReference type="Pfam" id="PF02661">
    <property type="entry name" value="Fic"/>
    <property type="match status" value="1"/>
</dbReference>
<dbReference type="Gene3D" id="1.10.3290.10">
    <property type="entry name" value="Fido-like domain"/>
    <property type="match status" value="1"/>
</dbReference>
<accession>A0A1M6B5W4</accession>
<dbReference type="AlphaFoldDB" id="A0A1M6B5W4"/>
<sequence length="197" mass="21192">MREAVPWDTARPVRGPLVPVRDGAVHDVLGFDRERSRTRAAGMLAALERVRADAAAGLPLSFGLLQGWQRHVLGGPAPLRTGTAHAKAGRERYGRPPDLARTLEAFLAQAGGPGPPLNARAARAYLDVCFLHPFEDGNGRAAFLALVFLLAREDVALDQVGPVRRMERHAHDAEGALGLAELLAVLADAARRRAARR</sequence>
<dbReference type="InterPro" id="IPR003812">
    <property type="entry name" value="Fido"/>
</dbReference>
<organism evidence="2 3">
    <name type="scientific">Nocardiopsis flavescens</name>
    <dbReference type="NCBI Taxonomy" id="758803"/>
    <lineage>
        <taxon>Bacteria</taxon>
        <taxon>Bacillati</taxon>
        <taxon>Actinomycetota</taxon>
        <taxon>Actinomycetes</taxon>
        <taxon>Streptosporangiales</taxon>
        <taxon>Nocardiopsidaceae</taxon>
        <taxon>Nocardiopsis</taxon>
    </lineage>
</organism>
<proteinExistence type="predicted"/>
<evidence type="ECO:0000313" key="2">
    <source>
        <dbReference type="EMBL" id="SHI44144.1"/>
    </source>
</evidence>
<feature type="domain" description="Fido" evidence="1">
    <location>
        <begin position="60"/>
        <end position="188"/>
    </location>
</feature>
<evidence type="ECO:0000259" key="1">
    <source>
        <dbReference type="PROSITE" id="PS51459"/>
    </source>
</evidence>
<dbReference type="InterPro" id="IPR036597">
    <property type="entry name" value="Fido-like_dom_sf"/>
</dbReference>
<name>A0A1M6B5W4_9ACTN</name>
<gene>
    <name evidence="2" type="ORF">SAMN05421803_101230</name>
</gene>
<keyword evidence="3" id="KW-1185">Reference proteome</keyword>
<dbReference type="PROSITE" id="PS51459">
    <property type="entry name" value="FIDO"/>
    <property type="match status" value="1"/>
</dbReference>
<evidence type="ECO:0000313" key="3">
    <source>
        <dbReference type="Proteomes" id="UP000184452"/>
    </source>
</evidence>
<reference evidence="2 3" key="1">
    <citation type="submission" date="2016-11" db="EMBL/GenBank/DDBJ databases">
        <authorList>
            <person name="Jaros S."/>
            <person name="Januszkiewicz K."/>
            <person name="Wedrychowicz H."/>
        </authorList>
    </citation>
    <scope>NUCLEOTIDE SEQUENCE [LARGE SCALE GENOMIC DNA]</scope>
    <source>
        <strain evidence="2 3">CGMCC 4.5723</strain>
    </source>
</reference>
<dbReference type="EMBL" id="FQZK01000001">
    <property type="protein sequence ID" value="SHI44144.1"/>
    <property type="molecule type" value="Genomic_DNA"/>
</dbReference>
<dbReference type="Proteomes" id="UP000184452">
    <property type="component" value="Unassembled WGS sequence"/>
</dbReference>